<feature type="domain" description="Phosphoribosyltransferase" evidence="1">
    <location>
        <begin position="30"/>
        <end position="117"/>
    </location>
</feature>
<gene>
    <name evidence="2" type="ORF">UFOPK3402_00930</name>
</gene>
<dbReference type="InterPro" id="IPR029057">
    <property type="entry name" value="PRTase-like"/>
</dbReference>
<dbReference type="Pfam" id="PF00156">
    <property type="entry name" value="Pribosyltran"/>
    <property type="match status" value="1"/>
</dbReference>
<protein>
    <submittedName>
        <fullName evidence="2">Unannotated protein</fullName>
    </submittedName>
</protein>
<dbReference type="InterPro" id="IPR000836">
    <property type="entry name" value="PRTase_dom"/>
</dbReference>
<sequence>MTKSFSNLSDAGRALADLVRIELDRDPEAFADPLVLAAMPNGVPVAIPVAAALGVEAKALPISRTEGGPVIGQLPEVAGRIVVVIDDGVETGTVARAAALALREARPLRLVLAVPVCSREAMAHLAHVYDQIIAVDQPLGRRALAWHYADFDTIDSAAAERLLAQQRPGS</sequence>
<dbReference type="CDD" id="cd06223">
    <property type="entry name" value="PRTases_typeI"/>
    <property type="match status" value="1"/>
</dbReference>
<reference evidence="2" key="1">
    <citation type="submission" date="2020-05" db="EMBL/GenBank/DDBJ databases">
        <authorList>
            <person name="Chiriac C."/>
            <person name="Salcher M."/>
            <person name="Ghai R."/>
            <person name="Kavagutti S V."/>
        </authorList>
    </citation>
    <scope>NUCLEOTIDE SEQUENCE</scope>
</reference>
<dbReference type="SUPFAM" id="SSF53271">
    <property type="entry name" value="PRTase-like"/>
    <property type="match status" value="1"/>
</dbReference>
<evidence type="ECO:0000259" key="1">
    <source>
        <dbReference type="Pfam" id="PF00156"/>
    </source>
</evidence>
<evidence type="ECO:0000313" key="2">
    <source>
        <dbReference type="EMBL" id="CAB4875459.1"/>
    </source>
</evidence>
<accession>A0A6J7E4I9</accession>
<proteinExistence type="predicted"/>
<dbReference type="EMBL" id="CAFBLS010000102">
    <property type="protein sequence ID" value="CAB4875459.1"/>
    <property type="molecule type" value="Genomic_DNA"/>
</dbReference>
<organism evidence="2">
    <name type="scientific">freshwater metagenome</name>
    <dbReference type="NCBI Taxonomy" id="449393"/>
    <lineage>
        <taxon>unclassified sequences</taxon>
        <taxon>metagenomes</taxon>
        <taxon>ecological metagenomes</taxon>
    </lineage>
</organism>
<name>A0A6J7E4I9_9ZZZZ</name>
<dbReference type="Gene3D" id="3.40.50.2020">
    <property type="match status" value="1"/>
</dbReference>
<dbReference type="AlphaFoldDB" id="A0A6J7E4I9"/>